<evidence type="ECO:0000256" key="1">
    <source>
        <dbReference type="SAM" id="Phobius"/>
    </source>
</evidence>
<dbReference type="AlphaFoldDB" id="U5L7S4"/>
<reference evidence="2 3" key="1">
    <citation type="submission" date="2013-07" db="EMBL/GenBank/DDBJ databases">
        <title>Complete genome sequence of Bacillus infantis NRRL B-14911 that has potential to induce cardiac disease by antigenic mimicry.</title>
        <authorList>
            <person name="Massilamany C."/>
            <person name="Smith T.P.L."/>
            <person name="Loy J.D."/>
            <person name="Barletta R."/>
            <person name="Reddy J."/>
        </authorList>
    </citation>
    <scope>NUCLEOTIDE SEQUENCE [LARGE SCALE GENOMIC DNA]</scope>
    <source>
        <strain evidence="2 3">NRRL B-14911</strain>
    </source>
</reference>
<name>U5L7S4_9BACI</name>
<keyword evidence="1" id="KW-0472">Membrane</keyword>
<protein>
    <submittedName>
        <fullName evidence="2">Uncharacterized protein</fullName>
    </submittedName>
</protein>
<keyword evidence="1" id="KW-1133">Transmembrane helix</keyword>
<keyword evidence="1" id="KW-0812">Transmembrane</keyword>
<proteinExistence type="predicted"/>
<dbReference type="HOGENOM" id="CLU_3076750_0_0_9"/>
<feature type="transmembrane region" description="Helical" evidence="1">
    <location>
        <begin position="29"/>
        <end position="50"/>
    </location>
</feature>
<dbReference type="KEGG" id="bif:N288_04195"/>
<accession>U5L7S4</accession>
<evidence type="ECO:0000313" key="3">
    <source>
        <dbReference type="Proteomes" id="UP000017805"/>
    </source>
</evidence>
<dbReference type="STRING" id="1367477.N288_04195"/>
<organism evidence="2 3">
    <name type="scientific">Bacillus infantis NRRL B-14911</name>
    <dbReference type="NCBI Taxonomy" id="1367477"/>
    <lineage>
        <taxon>Bacteria</taxon>
        <taxon>Bacillati</taxon>
        <taxon>Bacillota</taxon>
        <taxon>Bacilli</taxon>
        <taxon>Bacillales</taxon>
        <taxon>Bacillaceae</taxon>
        <taxon>Bacillus</taxon>
    </lineage>
</organism>
<keyword evidence="3" id="KW-1185">Reference proteome</keyword>
<evidence type="ECO:0000313" key="2">
    <source>
        <dbReference type="EMBL" id="AGX02796.1"/>
    </source>
</evidence>
<gene>
    <name evidence="2" type="ORF">N288_04195</name>
</gene>
<sequence length="52" mass="6134">MEGEKQKKVQNLYRRIKHQKRADIKGNEIGRFGTLVILLWLLLLVLNALFDI</sequence>
<dbReference type="PATRIC" id="fig|1367477.3.peg.775"/>
<dbReference type="Proteomes" id="UP000017805">
    <property type="component" value="Chromosome"/>
</dbReference>
<dbReference type="EMBL" id="CP006643">
    <property type="protein sequence ID" value="AGX02796.1"/>
    <property type="molecule type" value="Genomic_DNA"/>
</dbReference>
<dbReference type="RefSeq" id="WP_009792037.1">
    <property type="nucleotide sequence ID" value="NC_022524.1"/>
</dbReference>